<keyword evidence="6" id="KW-0496">Mitochondrion</keyword>
<evidence type="ECO:0000256" key="6">
    <source>
        <dbReference type="ARBA" id="ARBA00023128"/>
    </source>
</evidence>
<dbReference type="GO" id="GO:0005783">
    <property type="term" value="C:endoplasmic reticulum"/>
    <property type="evidence" value="ECO:0007669"/>
    <property type="project" value="UniProtKB-SubCell"/>
</dbReference>
<keyword evidence="7" id="KW-0472">Membrane</keyword>
<organism evidence="10 11">
    <name type="scientific">Hyaloscypha variabilis (strain UAMH 11265 / GT02V1 / F)</name>
    <name type="common">Meliniomyces variabilis</name>
    <dbReference type="NCBI Taxonomy" id="1149755"/>
    <lineage>
        <taxon>Eukaryota</taxon>
        <taxon>Fungi</taxon>
        <taxon>Dikarya</taxon>
        <taxon>Ascomycota</taxon>
        <taxon>Pezizomycotina</taxon>
        <taxon>Leotiomycetes</taxon>
        <taxon>Helotiales</taxon>
        <taxon>Hyaloscyphaceae</taxon>
        <taxon>Hyaloscypha</taxon>
        <taxon>Hyaloscypha variabilis</taxon>
    </lineage>
</organism>
<dbReference type="GO" id="GO:0016020">
    <property type="term" value="C:membrane"/>
    <property type="evidence" value="ECO:0007669"/>
    <property type="project" value="UniProtKB-SubCell"/>
</dbReference>
<evidence type="ECO:0000313" key="10">
    <source>
        <dbReference type="EMBL" id="PMD28809.1"/>
    </source>
</evidence>
<protein>
    <recommendedName>
        <fullName evidence="9">DUF676 domain-containing protein</fullName>
    </recommendedName>
</protein>
<name>A0A2J6QRB4_HYAVF</name>
<dbReference type="InterPro" id="IPR029058">
    <property type="entry name" value="AB_hydrolase_fold"/>
</dbReference>
<dbReference type="InterPro" id="IPR007751">
    <property type="entry name" value="DUF676_lipase-like"/>
</dbReference>
<keyword evidence="5" id="KW-0256">Endoplasmic reticulum</keyword>
<evidence type="ECO:0000256" key="1">
    <source>
        <dbReference type="ARBA" id="ARBA00004173"/>
    </source>
</evidence>
<dbReference type="OrthoDB" id="341259at2759"/>
<reference evidence="10 11" key="1">
    <citation type="submission" date="2016-04" db="EMBL/GenBank/DDBJ databases">
        <title>A degradative enzymes factory behind the ericoid mycorrhizal symbiosis.</title>
        <authorList>
            <consortium name="DOE Joint Genome Institute"/>
            <person name="Martino E."/>
            <person name="Morin E."/>
            <person name="Grelet G."/>
            <person name="Kuo A."/>
            <person name="Kohler A."/>
            <person name="Daghino S."/>
            <person name="Barry K."/>
            <person name="Choi C."/>
            <person name="Cichocki N."/>
            <person name="Clum A."/>
            <person name="Copeland A."/>
            <person name="Hainaut M."/>
            <person name="Haridas S."/>
            <person name="Labutti K."/>
            <person name="Lindquist E."/>
            <person name="Lipzen A."/>
            <person name="Khouja H.-R."/>
            <person name="Murat C."/>
            <person name="Ohm R."/>
            <person name="Olson A."/>
            <person name="Spatafora J."/>
            <person name="Veneault-Fourrey C."/>
            <person name="Henrissat B."/>
            <person name="Grigoriev I."/>
            <person name="Martin F."/>
            <person name="Perotto S."/>
        </authorList>
    </citation>
    <scope>NUCLEOTIDE SEQUENCE [LARGE SCALE GENOMIC DNA]</scope>
    <source>
        <strain evidence="10 11">F</strain>
    </source>
</reference>
<dbReference type="SUPFAM" id="SSF53474">
    <property type="entry name" value="alpha/beta-Hydrolases"/>
    <property type="match status" value="1"/>
</dbReference>
<feature type="region of interest" description="Disordered" evidence="8">
    <location>
        <begin position="1"/>
        <end position="26"/>
    </location>
</feature>
<dbReference type="Proteomes" id="UP000235786">
    <property type="component" value="Unassembled WGS sequence"/>
</dbReference>
<dbReference type="Gene3D" id="3.40.50.1820">
    <property type="entry name" value="alpha/beta hydrolase"/>
    <property type="match status" value="1"/>
</dbReference>
<dbReference type="Pfam" id="PF05057">
    <property type="entry name" value="DUF676"/>
    <property type="match status" value="1"/>
</dbReference>
<evidence type="ECO:0000256" key="4">
    <source>
        <dbReference type="ARBA" id="ARBA00007920"/>
    </source>
</evidence>
<proteinExistence type="inferred from homology"/>
<comment type="subcellular location">
    <subcellularLocation>
        <location evidence="2">Endoplasmic reticulum</location>
    </subcellularLocation>
    <subcellularLocation>
        <location evidence="3">Membrane</location>
    </subcellularLocation>
    <subcellularLocation>
        <location evidence="1">Mitochondrion</location>
    </subcellularLocation>
</comment>
<evidence type="ECO:0000256" key="3">
    <source>
        <dbReference type="ARBA" id="ARBA00004370"/>
    </source>
</evidence>
<dbReference type="AlphaFoldDB" id="A0A2J6QRB4"/>
<sequence length="345" mass="38714">MEGTEEEPAASATAAEAPSADEALPGKAAPPEIFGLMLLAGDLHEDITEGASFPQFQVVAVHGLYGHRVGTWTTDAIGEESGTSWMTEQIYKQHKDAQVLTWGYDASINRAGISTRTGIRQKAFELLETLVKMRKKWETKPIPLAFVAHDLGGIIVKEALLIAARQYKKYRNILEWTRLLMFFGCPHQCKSTEDMADNLARLFYQVVQPVRKTGQPDMEIASEKLGNPVVRRARMGTVNLLRNLGTWVNEINDSFYASNMPSLLSILDIYSAIEDLTAQVFREFTACMDISYEERFGVVKPHTRLGQITQKDVDKELRNRIEITLKILQMGSGSLYPTRSKQILF</sequence>
<dbReference type="EMBL" id="KZ613985">
    <property type="protein sequence ID" value="PMD28809.1"/>
    <property type="molecule type" value="Genomic_DNA"/>
</dbReference>
<gene>
    <name evidence="10" type="ORF">L207DRAFT_266215</name>
</gene>
<dbReference type="InterPro" id="IPR052374">
    <property type="entry name" value="SERAC1"/>
</dbReference>
<feature type="compositionally biased region" description="Low complexity" evidence="8">
    <location>
        <begin position="9"/>
        <end position="23"/>
    </location>
</feature>
<comment type="similarity">
    <text evidence="4">Belongs to the putative lipase ROG1 family.</text>
</comment>
<keyword evidence="11" id="KW-1185">Reference proteome</keyword>
<evidence type="ECO:0000256" key="2">
    <source>
        <dbReference type="ARBA" id="ARBA00004240"/>
    </source>
</evidence>
<evidence type="ECO:0000256" key="5">
    <source>
        <dbReference type="ARBA" id="ARBA00022824"/>
    </source>
</evidence>
<evidence type="ECO:0000256" key="8">
    <source>
        <dbReference type="SAM" id="MobiDB-lite"/>
    </source>
</evidence>
<evidence type="ECO:0000256" key="7">
    <source>
        <dbReference type="ARBA" id="ARBA00023136"/>
    </source>
</evidence>
<dbReference type="GO" id="GO:0005739">
    <property type="term" value="C:mitochondrion"/>
    <property type="evidence" value="ECO:0007669"/>
    <property type="project" value="UniProtKB-SubCell"/>
</dbReference>
<evidence type="ECO:0000313" key="11">
    <source>
        <dbReference type="Proteomes" id="UP000235786"/>
    </source>
</evidence>
<accession>A0A2J6QRB4</accession>
<evidence type="ECO:0000259" key="9">
    <source>
        <dbReference type="Pfam" id="PF05057"/>
    </source>
</evidence>
<feature type="domain" description="DUF676" evidence="9">
    <location>
        <begin position="58"/>
        <end position="181"/>
    </location>
</feature>
<dbReference type="PANTHER" id="PTHR48182:SF2">
    <property type="entry name" value="PROTEIN SERAC1"/>
    <property type="match status" value="1"/>
</dbReference>
<dbReference type="PANTHER" id="PTHR48182">
    <property type="entry name" value="PROTEIN SERAC1"/>
    <property type="match status" value="1"/>
</dbReference>